<dbReference type="HOGENOM" id="CLU_2211323_0_0_1"/>
<organism evidence="1">
    <name type="scientific">Rhizophagus irregularis (strain DAOM 181602 / DAOM 197198 / MUCL 43194)</name>
    <name type="common">Arbuscular mycorrhizal fungus</name>
    <name type="synonym">Glomus intraradices</name>
    <dbReference type="NCBI Taxonomy" id="747089"/>
    <lineage>
        <taxon>Eukaryota</taxon>
        <taxon>Fungi</taxon>
        <taxon>Fungi incertae sedis</taxon>
        <taxon>Mucoromycota</taxon>
        <taxon>Glomeromycotina</taxon>
        <taxon>Glomeromycetes</taxon>
        <taxon>Glomerales</taxon>
        <taxon>Glomeraceae</taxon>
        <taxon>Rhizophagus</taxon>
    </lineage>
</organism>
<protein>
    <submittedName>
        <fullName evidence="1">Uncharacterized protein</fullName>
    </submittedName>
</protein>
<gene>
    <name evidence="1" type="ORF">GLOINDRAFT_93378</name>
</gene>
<evidence type="ECO:0000313" key="1">
    <source>
        <dbReference type="EMBL" id="ESA18483.1"/>
    </source>
</evidence>
<sequence>MIFTMDGVAMPTKNPPKSRVFHTAVLNIYIGAPYKGHTVTLADDHMLIAFGFVYTKEGNVLNDEILIYNIGDYADFDQWHFLRHAATRSRLQRSKTQTFSHAHLFTS</sequence>
<reference evidence="1" key="1">
    <citation type="submission" date="2013-07" db="EMBL/GenBank/DDBJ databases">
        <title>The genome of an arbuscular mycorrhizal fungus provides insights into the evolution of the oldest plant symbiosis.</title>
        <authorList>
            <consortium name="DOE Joint Genome Institute"/>
            <person name="Tisserant E."/>
            <person name="Malbreil M."/>
            <person name="Kuo A."/>
            <person name="Kohler A."/>
            <person name="Symeonidi A."/>
            <person name="Balestrini R."/>
            <person name="Charron P."/>
            <person name="Duensing N."/>
            <person name="Frei-dit-Frey N."/>
            <person name="Gianinazzi-Pearson V."/>
            <person name="Gilbert B."/>
            <person name="Handa Y."/>
            <person name="Hijri M."/>
            <person name="Kaul R."/>
            <person name="Kawaguchi M."/>
            <person name="Krajinski F."/>
            <person name="Lammers P."/>
            <person name="Lapierre D."/>
            <person name="Masclaux F.G."/>
            <person name="Murat C."/>
            <person name="Morin E."/>
            <person name="Ndikumana S."/>
            <person name="Pagni M."/>
            <person name="Petitpierre D."/>
            <person name="Requena N."/>
            <person name="Rosikiewicz P."/>
            <person name="Riley R."/>
            <person name="Saito K."/>
            <person name="San Clemente H."/>
            <person name="Shapiro H."/>
            <person name="van Tuinen D."/>
            <person name="Becard G."/>
            <person name="Bonfante P."/>
            <person name="Paszkowski U."/>
            <person name="Shachar-Hill Y."/>
            <person name="Young J.P."/>
            <person name="Sanders I.R."/>
            <person name="Henrissat B."/>
            <person name="Rensing S.A."/>
            <person name="Grigoriev I.V."/>
            <person name="Corradi N."/>
            <person name="Roux C."/>
            <person name="Martin F."/>
        </authorList>
    </citation>
    <scope>NUCLEOTIDE SEQUENCE</scope>
    <source>
        <strain evidence="1">DAOM 197198</strain>
    </source>
</reference>
<dbReference type="AlphaFoldDB" id="U9UIW6"/>
<name>U9UIW6_RHIID</name>
<accession>U9UIW6</accession>
<dbReference type="EMBL" id="KI279179">
    <property type="protein sequence ID" value="ESA18483.1"/>
    <property type="molecule type" value="Genomic_DNA"/>
</dbReference>
<dbReference type="VEuPathDB" id="FungiDB:RhiirFUN_026833"/>
<proteinExistence type="predicted"/>